<sequence length="493" mass="53931">MSVPEASCRNMNADRRPSFSDHRAGTLHSDSPHDPLLRPGSFIDATTTATTSNGRTPTQTKIPHKTPQQSNRSEPGAGAESTEGGAGRAKRKGVSEPLENWLPPGWSVQEKVRSSGLTAGSTDRYYFDPVSGRRFRSKIEVLRFLETGTTKKAKTENASADKTSVEGSGSQKQKKSSTKPKNSALNFDYTDVPEKVEWALTDSSGQSWTPFIDNKKALALARVFSTPPRSPLCLPLATVLLGTCSELPPGDVSEGDDRLAGSYLDRCWRSFAHSRPAVQSQTANRFFRLLTVVAGAGASHYEFNNLNSPLDQRTRLGKDLCTILQNHPQLFHLAVTQELKKLADDRELALSLVEDECSSIQKRGKGVVALAHRLAGYGLTDRTLCHKNCFNHPARNNNENSNHHGRNDNVLRLGLPALPAAKRLPPPQSSTVFTCTTTSASGAADECAICFDDLVVRQVCRLLGNRQHSFHKLCIDQWLATGETYCPVCRVPV</sequence>
<dbReference type="Pfam" id="PF01429">
    <property type="entry name" value="MBD"/>
    <property type="match status" value="1"/>
</dbReference>
<keyword evidence="6" id="KW-0479">Metal-binding</keyword>
<comment type="caution">
    <text evidence="10">The sequence shown here is derived from an EMBL/GenBank/DDBJ whole genome shotgun (WGS) entry which is preliminary data.</text>
</comment>
<evidence type="ECO:0000256" key="4">
    <source>
        <dbReference type="ARBA" id="ARBA00023163"/>
    </source>
</evidence>
<dbReference type="AlphaFoldDB" id="A0A540LIT9"/>
<evidence type="ECO:0000256" key="1">
    <source>
        <dbReference type="ARBA" id="ARBA00004123"/>
    </source>
</evidence>
<dbReference type="PANTHER" id="PTHR12396">
    <property type="entry name" value="METHYL-CPG BINDING PROTEIN, MBD"/>
    <property type="match status" value="1"/>
</dbReference>
<feature type="compositionally biased region" description="Low complexity" evidence="7">
    <location>
        <begin position="74"/>
        <end position="83"/>
    </location>
</feature>
<dbReference type="SUPFAM" id="SSF57850">
    <property type="entry name" value="RING/U-box"/>
    <property type="match status" value="1"/>
</dbReference>
<evidence type="ECO:0000256" key="2">
    <source>
        <dbReference type="ARBA" id="ARBA00023015"/>
    </source>
</evidence>
<evidence type="ECO:0000256" key="5">
    <source>
        <dbReference type="ARBA" id="ARBA00023242"/>
    </source>
</evidence>
<evidence type="ECO:0000259" key="9">
    <source>
        <dbReference type="PROSITE" id="PS50982"/>
    </source>
</evidence>
<comment type="subcellular location">
    <subcellularLocation>
        <location evidence="1">Nucleus</location>
    </subcellularLocation>
</comment>
<accession>A0A540LIT9</accession>
<evidence type="ECO:0000256" key="6">
    <source>
        <dbReference type="PROSITE-ProRule" id="PRU00175"/>
    </source>
</evidence>
<feature type="domain" description="RING-type" evidence="8">
    <location>
        <begin position="447"/>
        <end position="490"/>
    </location>
</feature>
<dbReference type="STRING" id="106549.A0A540LIT9"/>
<evidence type="ECO:0000256" key="3">
    <source>
        <dbReference type="ARBA" id="ARBA00023125"/>
    </source>
</evidence>
<evidence type="ECO:0000313" key="11">
    <source>
        <dbReference type="Proteomes" id="UP000315295"/>
    </source>
</evidence>
<evidence type="ECO:0008006" key="12">
    <source>
        <dbReference type="Google" id="ProtNLM"/>
    </source>
</evidence>
<dbReference type="InterPro" id="IPR016177">
    <property type="entry name" value="DNA-bd_dom_sf"/>
</dbReference>
<name>A0A540LIT9_MALBA</name>
<dbReference type="SMART" id="SM00391">
    <property type="entry name" value="MBD"/>
    <property type="match status" value="1"/>
</dbReference>
<feature type="domain" description="MBD" evidence="9">
    <location>
        <begin position="92"/>
        <end position="165"/>
    </location>
</feature>
<keyword evidence="5" id="KW-0539">Nucleus</keyword>
<dbReference type="InterPro" id="IPR013083">
    <property type="entry name" value="Znf_RING/FYVE/PHD"/>
</dbReference>
<dbReference type="PANTHER" id="PTHR12396:SF46">
    <property type="entry name" value="METHYL-CPG-BINDING DOMAIN-CONTAINING PROTEIN 6"/>
    <property type="match status" value="1"/>
</dbReference>
<feature type="compositionally biased region" description="Polar residues" evidence="7">
    <location>
        <begin position="52"/>
        <end position="73"/>
    </location>
</feature>
<dbReference type="CDD" id="cd01396">
    <property type="entry name" value="MeCP2_MBD"/>
    <property type="match status" value="1"/>
</dbReference>
<dbReference type="Proteomes" id="UP000315295">
    <property type="component" value="Unassembled WGS sequence"/>
</dbReference>
<dbReference type="Gene3D" id="3.30.40.10">
    <property type="entry name" value="Zinc/RING finger domain, C3HC4 (zinc finger)"/>
    <property type="match status" value="1"/>
</dbReference>
<proteinExistence type="predicted"/>
<organism evidence="10 11">
    <name type="scientific">Malus baccata</name>
    <name type="common">Siberian crab apple</name>
    <name type="synonym">Pyrus baccata</name>
    <dbReference type="NCBI Taxonomy" id="106549"/>
    <lineage>
        <taxon>Eukaryota</taxon>
        <taxon>Viridiplantae</taxon>
        <taxon>Streptophyta</taxon>
        <taxon>Embryophyta</taxon>
        <taxon>Tracheophyta</taxon>
        <taxon>Spermatophyta</taxon>
        <taxon>Magnoliopsida</taxon>
        <taxon>eudicotyledons</taxon>
        <taxon>Gunneridae</taxon>
        <taxon>Pentapetalae</taxon>
        <taxon>rosids</taxon>
        <taxon>fabids</taxon>
        <taxon>Rosales</taxon>
        <taxon>Rosaceae</taxon>
        <taxon>Amygdaloideae</taxon>
        <taxon>Maleae</taxon>
        <taxon>Malus</taxon>
    </lineage>
</organism>
<dbReference type="EMBL" id="VIEB01000567">
    <property type="protein sequence ID" value="TQD86370.1"/>
    <property type="molecule type" value="Genomic_DNA"/>
</dbReference>
<keyword evidence="2" id="KW-0805">Transcription regulation</keyword>
<feature type="region of interest" description="Disordered" evidence="7">
    <location>
        <begin position="152"/>
        <end position="186"/>
    </location>
</feature>
<feature type="compositionally biased region" description="Polar residues" evidence="7">
    <location>
        <begin position="156"/>
        <end position="166"/>
    </location>
</feature>
<dbReference type="InterPro" id="IPR001739">
    <property type="entry name" value="Methyl_CpG_DNA-bd"/>
</dbReference>
<feature type="region of interest" description="Disordered" evidence="7">
    <location>
        <begin position="1"/>
        <end position="107"/>
    </location>
</feature>
<dbReference type="SUPFAM" id="SSF54171">
    <property type="entry name" value="DNA-binding domain"/>
    <property type="match status" value="1"/>
</dbReference>
<evidence type="ECO:0000313" key="10">
    <source>
        <dbReference type="EMBL" id="TQD86370.1"/>
    </source>
</evidence>
<dbReference type="PROSITE" id="PS50089">
    <property type="entry name" value="ZF_RING_2"/>
    <property type="match status" value="1"/>
</dbReference>
<dbReference type="GO" id="GO:0005634">
    <property type="term" value="C:nucleus"/>
    <property type="evidence" value="ECO:0007669"/>
    <property type="project" value="UniProtKB-SubCell"/>
</dbReference>
<evidence type="ECO:0000256" key="7">
    <source>
        <dbReference type="SAM" id="MobiDB-lite"/>
    </source>
</evidence>
<dbReference type="GO" id="GO:0008270">
    <property type="term" value="F:zinc ion binding"/>
    <property type="evidence" value="ECO:0007669"/>
    <property type="project" value="UniProtKB-KW"/>
</dbReference>
<reference evidence="10 11" key="1">
    <citation type="journal article" date="2019" name="G3 (Bethesda)">
        <title>Sequencing of a Wild Apple (Malus baccata) Genome Unravels the Differences Between Cultivated and Wild Apple Species Regarding Disease Resistance and Cold Tolerance.</title>
        <authorList>
            <person name="Chen X."/>
        </authorList>
    </citation>
    <scope>NUCLEOTIDE SEQUENCE [LARGE SCALE GENOMIC DNA]</scope>
    <source>
        <strain evidence="11">cv. Shandingzi</strain>
        <tissue evidence="10">Leaves</tissue>
    </source>
</reference>
<gene>
    <name evidence="10" type="ORF">C1H46_028059</name>
</gene>
<feature type="compositionally biased region" description="Basic and acidic residues" evidence="7">
    <location>
        <begin position="12"/>
        <end position="36"/>
    </location>
</feature>
<dbReference type="GO" id="GO:0003677">
    <property type="term" value="F:DNA binding"/>
    <property type="evidence" value="ECO:0007669"/>
    <property type="project" value="UniProtKB-KW"/>
</dbReference>
<dbReference type="InterPro" id="IPR001841">
    <property type="entry name" value="Znf_RING"/>
</dbReference>
<dbReference type="SMART" id="SM00184">
    <property type="entry name" value="RING"/>
    <property type="match status" value="1"/>
</dbReference>
<keyword evidence="4" id="KW-0804">Transcription</keyword>
<keyword evidence="6" id="KW-0863">Zinc-finger</keyword>
<dbReference type="PROSITE" id="PS50982">
    <property type="entry name" value="MBD"/>
    <property type="match status" value="1"/>
</dbReference>
<evidence type="ECO:0000259" key="8">
    <source>
        <dbReference type="PROSITE" id="PS50089"/>
    </source>
</evidence>
<dbReference type="Pfam" id="PF13639">
    <property type="entry name" value="zf-RING_2"/>
    <property type="match status" value="1"/>
</dbReference>
<protein>
    <recommendedName>
        <fullName evidence="12">RING-type domain-containing protein</fullName>
    </recommendedName>
</protein>
<keyword evidence="6" id="KW-0862">Zinc</keyword>
<dbReference type="Gene3D" id="3.30.890.10">
    <property type="entry name" value="Methyl-cpg-binding Protein 2, Chain A"/>
    <property type="match status" value="1"/>
</dbReference>
<keyword evidence="11" id="KW-1185">Reference proteome</keyword>
<keyword evidence="3" id="KW-0238">DNA-binding</keyword>